<proteinExistence type="predicted"/>
<keyword evidence="3" id="KW-1185">Reference proteome</keyword>
<comment type="caution">
    <text evidence="2">The sequence shown here is derived from an EMBL/GenBank/DDBJ whole genome shotgun (WGS) entry which is preliminary data.</text>
</comment>
<feature type="domain" description="FAD/NAD(P)-binding" evidence="1">
    <location>
        <begin position="69"/>
        <end position="172"/>
    </location>
</feature>
<dbReference type="Gene3D" id="3.50.50.60">
    <property type="entry name" value="FAD/NAD(P)-binding domain"/>
    <property type="match status" value="2"/>
</dbReference>
<gene>
    <name evidence="2" type="ORF">EYZ11_007880</name>
</gene>
<dbReference type="SUPFAM" id="SSF51905">
    <property type="entry name" value="FAD/NAD(P)-binding domain"/>
    <property type="match status" value="1"/>
</dbReference>
<dbReference type="STRING" id="1220188.A0A4S3JC42"/>
<evidence type="ECO:0000313" key="2">
    <source>
        <dbReference type="EMBL" id="THC92650.1"/>
    </source>
</evidence>
<accession>A0A4S3JC42</accession>
<dbReference type="EMBL" id="SOSA01000318">
    <property type="protein sequence ID" value="THC92650.1"/>
    <property type="molecule type" value="Genomic_DNA"/>
</dbReference>
<dbReference type="InterPro" id="IPR036188">
    <property type="entry name" value="FAD/NAD-bd_sf"/>
</dbReference>
<dbReference type="InterPro" id="IPR023753">
    <property type="entry name" value="FAD/NAD-binding_dom"/>
</dbReference>
<protein>
    <recommendedName>
        <fullName evidence="1">FAD/NAD(P)-binding domain-containing protein</fullName>
    </recommendedName>
</protein>
<dbReference type="GO" id="GO:0004174">
    <property type="term" value="F:electron-transferring-flavoprotein dehydrogenase activity"/>
    <property type="evidence" value="ECO:0007669"/>
    <property type="project" value="TreeGrafter"/>
</dbReference>
<sequence>MAGAVHLIRSDKADTANEYNAVWDEKNSHLNYSFSFPLFSVLTGHEQTAFIPYDDVAKGAPAGTFTSIQDRSVMVAENQVLPASGDNIDYAYLAIAIVSSQPLPVQLASTEHNEACHVPRDIQQTIKEGQKIAVTGGGAVGFELASDIKDFYPDKEVIQIHSRGQLMSHLASHLGTTA</sequence>
<organism evidence="2 3">
    <name type="scientific">Aspergillus tanneri</name>
    <dbReference type="NCBI Taxonomy" id="1220188"/>
    <lineage>
        <taxon>Eukaryota</taxon>
        <taxon>Fungi</taxon>
        <taxon>Dikarya</taxon>
        <taxon>Ascomycota</taxon>
        <taxon>Pezizomycotina</taxon>
        <taxon>Eurotiomycetes</taxon>
        <taxon>Eurotiomycetidae</taxon>
        <taxon>Eurotiales</taxon>
        <taxon>Aspergillaceae</taxon>
        <taxon>Aspergillus</taxon>
        <taxon>Aspergillus subgen. Circumdati</taxon>
    </lineage>
</organism>
<name>A0A4S3JC42_9EURO</name>
<reference evidence="2 3" key="1">
    <citation type="submission" date="2019-03" db="EMBL/GenBank/DDBJ databases">
        <title>The genome sequence of a newly discovered highly antifungal drug resistant Aspergillus species, Aspergillus tanneri NIH 1004.</title>
        <authorList>
            <person name="Mounaud S."/>
            <person name="Singh I."/>
            <person name="Joardar V."/>
            <person name="Pakala S."/>
            <person name="Pakala S."/>
            <person name="Venepally P."/>
            <person name="Hoover J."/>
            <person name="Nierman W."/>
            <person name="Chung J."/>
            <person name="Losada L."/>
        </authorList>
    </citation>
    <scope>NUCLEOTIDE SEQUENCE [LARGE SCALE GENOMIC DNA]</scope>
    <source>
        <strain evidence="2 3">NIH1004</strain>
    </source>
</reference>
<dbReference type="Pfam" id="PF07992">
    <property type="entry name" value="Pyr_redox_2"/>
    <property type="match status" value="1"/>
</dbReference>
<dbReference type="Proteomes" id="UP000308092">
    <property type="component" value="Unassembled WGS sequence"/>
</dbReference>
<dbReference type="PANTHER" id="PTHR43735">
    <property type="entry name" value="APOPTOSIS-INDUCING FACTOR 1"/>
    <property type="match status" value="1"/>
</dbReference>
<dbReference type="GO" id="GO:0005737">
    <property type="term" value="C:cytoplasm"/>
    <property type="evidence" value="ECO:0007669"/>
    <property type="project" value="TreeGrafter"/>
</dbReference>
<dbReference type="AlphaFoldDB" id="A0A4S3JC42"/>
<dbReference type="VEuPathDB" id="FungiDB:EYZ11_007880"/>
<evidence type="ECO:0000259" key="1">
    <source>
        <dbReference type="Pfam" id="PF07992"/>
    </source>
</evidence>
<evidence type="ECO:0000313" key="3">
    <source>
        <dbReference type="Proteomes" id="UP000308092"/>
    </source>
</evidence>
<dbReference type="PANTHER" id="PTHR43735:SF5">
    <property type="entry name" value="FAD_NAD(P)-BINDING DOMAIN-CONTAINING PROTEIN"/>
    <property type="match status" value="1"/>
</dbReference>
<dbReference type="GO" id="GO:0050660">
    <property type="term" value="F:flavin adenine dinucleotide binding"/>
    <property type="evidence" value="ECO:0007669"/>
    <property type="project" value="TreeGrafter"/>
</dbReference>